<dbReference type="AlphaFoldDB" id="A0AA38I0T8"/>
<keyword evidence="3" id="KW-0444">Lipid biosynthesis</keyword>
<dbReference type="Proteomes" id="UP001168821">
    <property type="component" value="Unassembled WGS sequence"/>
</dbReference>
<feature type="transmembrane region" description="Helical" evidence="15">
    <location>
        <begin position="284"/>
        <end position="301"/>
    </location>
</feature>
<dbReference type="EMBL" id="JALNTZ010000006">
    <property type="protein sequence ID" value="KAJ3648238.1"/>
    <property type="molecule type" value="Genomic_DNA"/>
</dbReference>
<keyword evidence="6" id="KW-0999">Mitochondrion inner membrane</keyword>
<reference evidence="16" key="1">
    <citation type="journal article" date="2023" name="G3 (Bethesda)">
        <title>Whole genome assemblies of Zophobas morio and Tenebrio molitor.</title>
        <authorList>
            <person name="Kaur S."/>
            <person name="Stinson S.A."/>
            <person name="diCenzo G.C."/>
        </authorList>
    </citation>
    <scope>NUCLEOTIDE SEQUENCE</scope>
    <source>
        <strain evidence="16">QUZm001</strain>
    </source>
</reference>
<dbReference type="Pfam" id="PF01066">
    <property type="entry name" value="CDP-OH_P_transf"/>
    <property type="match status" value="1"/>
</dbReference>
<dbReference type="GO" id="GO:0032049">
    <property type="term" value="P:cardiolipin biosynthetic process"/>
    <property type="evidence" value="ECO:0007669"/>
    <property type="project" value="TreeGrafter"/>
</dbReference>
<feature type="transmembrane region" description="Helical" evidence="15">
    <location>
        <begin position="186"/>
        <end position="211"/>
    </location>
</feature>
<evidence type="ECO:0000256" key="15">
    <source>
        <dbReference type="SAM" id="Phobius"/>
    </source>
</evidence>
<keyword evidence="9" id="KW-0496">Mitochondrion</keyword>
<evidence type="ECO:0000256" key="14">
    <source>
        <dbReference type="ARBA" id="ARBA00047433"/>
    </source>
</evidence>
<keyword evidence="17" id="KW-1185">Reference proteome</keyword>
<dbReference type="PANTHER" id="PTHR14269">
    <property type="entry name" value="CDP-DIACYLGLYCEROL--GLYCEROL-3-PHOSPHATE 3-PHOSPHATIDYLTRANSFERASE-RELATED"/>
    <property type="match status" value="1"/>
</dbReference>
<protein>
    <recommendedName>
        <fullName evidence="13">cardiolipin synthase (CMP-forming)</fullName>
        <ecNumber evidence="13">2.7.8.41</ecNumber>
    </recommendedName>
</protein>
<feature type="transmembrane region" description="Helical" evidence="15">
    <location>
        <begin position="146"/>
        <end position="165"/>
    </location>
</feature>
<dbReference type="InterPro" id="IPR050324">
    <property type="entry name" value="CDP-alcohol_PTase-I"/>
</dbReference>
<dbReference type="Gene3D" id="1.20.120.1760">
    <property type="match status" value="1"/>
</dbReference>
<dbReference type="GO" id="GO:0043337">
    <property type="term" value="F:cardiolipin synthase (CMP-forming)"/>
    <property type="evidence" value="ECO:0007669"/>
    <property type="project" value="UniProtKB-EC"/>
</dbReference>
<evidence type="ECO:0000256" key="7">
    <source>
        <dbReference type="ARBA" id="ARBA00022989"/>
    </source>
</evidence>
<evidence type="ECO:0000256" key="1">
    <source>
        <dbReference type="ARBA" id="ARBA00004448"/>
    </source>
</evidence>
<dbReference type="EC" id="2.7.8.41" evidence="13"/>
<gene>
    <name evidence="16" type="ORF">Zmor_020056</name>
</gene>
<keyword evidence="4" id="KW-0808">Transferase</keyword>
<dbReference type="InterPro" id="IPR043130">
    <property type="entry name" value="CDP-OH_PTrfase_TM_dom"/>
</dbReference>
<evidence type="ECO:0000256" key="5">
    <source>
        <dbReference type="ARBA" id="ARBA00022692"/>
    </source>
</evidence>
<dbReference type="FunFam" id="1.20.120.1760:FF:000005">
    <property type="entry name" value="Cardiolipin synthase 1"/>
    <property type="match status" value="1"/>
</dbReference>
<keyword evidence="5 15" id="KW-0812">Transmembrane</keyword>
<evidence type="ECO:0000256" key="12">
    <source>
        <dbReference type="ARBA" id="ARBA00023264"/>
    </source>
</evidence>
<comment type="caution">
    <text evidence="16">The sequence shown here is derived from an EMBL/GenBank/DDBJ whole genome shotgun (WGS) entry which is preliminary data.</text>
</comment>
<comment type="similarity">
    <text evidence="2">Belongs to the CDP-alcohol phosphatidyltransferase class-I family.</text>
</comment>
<dbReference type="InterPro" id="IPR000462">
    <property type="entry name" value="CDP-OH_P_trans"/>
</dbReference>
<evidence type="ECO:0000313" key="16">
    <source>
        <dbReference type="EMBL" id="KAJ3648238.1"/>
    </source>
</evidence>
<evidence type="ECO:0000256" key="4">
    <source>
        <dbReference type="ARBA" id="ARBA00022679"/>
    </source>
</evidence>
<name>A0AA38I0T8_9CUCU</name>
<keyword evidence="10 15" id="KW-0472">Membrane</keyword>
<accession>A0AA38I0T8</accession>
<keyword evidence="7 15" id="KW-1133">Transmembrane helix</keyword>
<keyword evidence="11" id="KW-0594">Phospholipid biosynthesis</keyword>
<evidence type="ECO:0000256" key="3">
    <source>
        <dbReference type="ARBA" id="ARBA00022516"/>
    </source>
</evidence>
<dbReference type="PANTHER" id="PTHR14269:SF60">
    <property type="entry name" value="CARDIOLIPIN SYNTHASE (CMP-FORMING)"/>
    <property type="match status" value="1"/>
</dbReference>
<evidence type="ECO:0000313" key="17">
    <source>
        <dbReference type="Proteomes" id="UP001168821"/>
    </source>
</evidence>
<keyword evidence="8" id="KW-0443">Lipid metabolism</keyword>
<evidence type="ECO:0000256" key="6">
    <source>
        <dbReference type="ARBA" id="ARBA00022792"/>
    </source>
</evidence>
<organism evidence="16 17">
    <name type="scientific">Zophobas morio</name>
    <dbReference type="NCBI Taxonomy" id="2755281"/>
    <lineage>
        <taxon>Eukaryota</taxon>
        <taxon>Metazoa</taxon>
        <taxon>Ecdysozoa</taxon>
        <taxon>Arthropoda</taxon>
        <taxon>Hexapoda</taxon>
        <taxon>Insecta</taxon>
        <taxon>Pterygota</taxon>
        <taxon>Neoptera</taxon>
        <taxon>Endopterygota</taxon>
        <taxon>Coleoptera</taxon>
        <taxon>Polyphaga</taxon>
        <taxon>Cucujiformia</taxon>
        <taxon>Tenebrionidae</taxon>
        <taxon>Zophobas</taxon>
    </lineage>
</organism>
<comment type="catalytic activity">
    <reaction evidence="14">
        <text>a CDP-1,2-diacyl-sn-glycerol + a 1,2-diacyl-sn-glycero-3-phospho-(1'-sn-glycerol) = a cardiolipin + CMP + H(+)</text>
        <dbReference type="Rhea" id="RHEA:32931"/>
        <dbReference type="ChEBI" id="CHEBI:15378"/>
        <dbReference type="ChEBI" id="CHEBI:58332"/>
        <dbReference type="ChEBI" id="CHEBI:60377"/>
        <dbReference type="ChEBI" id="CHEBI:62237"/>
        <dbReference type="ChEBI" id="CHEBI:64716"/>
        <dbReference type="EC" id="2.7.8.41"/>
    </reaction>
</comment>
<comment type="subcellular location">
    <subcellularLocation>
        <location evidence="1">Mitochondrion inner membrane</location>
        <topology evidence="1">Multi-pass membrane protein</topology>
    </subcellularLocation>
</comment>
<evidence type="ECO:0000256" key="10">
    <source>
        <dbReference type="ARBA" id="ARBA00023136"/>
    </source>
</evidence>
<evidence type="ECO:0000256" key="2">
    <source>
        <dbReference type="ARBA" id="ARBA00010441"/>
    </source>
</evidence>
<dbReference type="GO" id="GO:0005743">
    <property type="term" value="C:mitochondrial inner membrane"/>
    <property type="evidence" value="ECO:0007669"/>
    <property type="project" value="UniProtKB-SubCell"/>
</dbReference>
<evidence type="ECO:0000256" key="11">
    <source>
        <dbReference type="ARBA" id="ARBA00023209"/>
    </source>
</evidence>
<proteinExistence type="inferred from homology"/>
<evidence type="ECO:0000256" key="9">
    <source>
        <dbReference type="ARBA" id="ARBA00023128"/>
    </source>
</evidence>
<sequence length="316" mass="35636">MTSLRFSTILMKRALERCKRRPPVTILWLQQNFPQCSGCSSQYRPFCTTSNNENEHFTHGKLLHKTDLKAYIKQNKDKLRNTEQRLKHKGSVIIQDIKETTDKMKEKVEEVIERENIYTIPNLLCVSRILVSPYLGMLIVQADFNFALGVLGVAAVTDLLDGWIARTWESQSSKMGSFLDPMADKVLIATLFLTLTYAELIPVALTCMIIARDVLLVTAGFVIRYKSLPPPRTLSRYFDVTHATAQLAPTFISKVNTGVQLLLVGSTLAAPVFHYVGHPMLECLWYITGATTVAAGASYLVSKNTYRFLKQTQPKK</sequence>
<evidence type="ECO:0000256" key="8">
    <source>
        <dbReference type="ARBA" id="ARBA00023098"/>
    </source>
</evidence>
<evidence type="ECO:0000256" key="13">
    <source>
        <dbReference type="ARBA" id="ARBA00039001"/>
    </source>
</evidence>
<keyword evidence="12" id="KW-1208">Phospholipid metabolism</keyword>